<dbReference type="PANTHER" id="PTHR43151:SF1">
    <property type="entry name" value="SSR2333 PROTEIN"/>
    <property type="match status" value="1"/>
</dbReference>
<dbReference type="EMBL" id="JACHHK010000001">
    <property type="protein sequence ID" value="MBB5182307.1"/>
    <property type="molecule type" value="Genomic_DNA"/>
</dbReference>
<dbReference type="InterPro" id="IPR008988">
    <property type="entry name" value="Transcriptional_repressor_C"/>
</dbReference>
<dbReference type="SUPFAM" id="SSF50037">
    <property type="entry name" value="C-terminal domain of transcriptional repressors"/>
    <property type="match status" value="1"/>
</dbReference>
<proteinExistence type="predicted"/>
<protein>
    <submittedName>
        <fullName evidence="3">Ferrous iron transport protein A</fullName>
    </submittedName>
</protein>
<dbReference type="InterPro" id="IPR053184">
    <property type="entry name" value="FeoA-like"/>
</dbReference>
<accession>A0A7W8CVC6</accession>
<keyword evidence="4" id="KW-1185">Reference proteome</keyword>
<name>A0A7W8CVC6_9FIRM</name>
<sequence>MPLTYAEMNKLYTVKRVTGKDEVRAHLATLGFVEGSQVKVIQSIDGNLIVDIKGVRVALDESLARRVLV</sequence>
<dbReference type="InterPro" id="IPR038157">
    <property type="entry name" value="FeoA_core_dom"/>
</dbReference>
<dbReference type="SMART" id="SM00899">
    <property type="entry name" value="FeoA"/>
    <property type="match status" value="1"/>
</dbReference>
<keyword evidence="1" id="KW-0408">Iron</keyword>
<dbReference type="GO" id="GO:0046914">
    <property type="term" value="F:transition metal ion binding"/>
    <property type="evidence" value="ECO:0007669"/>
    <property type="project" value="InterPro"/>
</dbReference>
<dbReference type="RefSeq" id="WP_183326852.1">
    <property type="nucleotide sequence ID" value="NZ_JACHHK010000001.1"/>
</dbReference>
<dbReference type="AlphaFoldDB" id="A0A7W8CVC6"/>
<evidence type="ECO:0000259" key="2">
    <source>
        <dbReference type="SMART" id="SM00899"/>
    </source>
</evidence>
<dbReference type="PANTHER" id="PTHR43151">
    <property type="entry name" value="FEOA FAMILY PROTEIN"/>
    <property type="match status" value="1"/>
</dbReference>
<organism evidence="3 4">
    <name type="scientific">Catenisphaera adipataccumulans</name>
    <dbReference type="NCBI Taxonomy" id="700500"/>
    <lineage>
        <taxon>Bacteria</taxon>
        <taxon>Bacillati</taxon>
        <taxon>Bacillota</taxon>
        <taxon>Erysipelotrichia</taxon>
        <taxon>Erysipelotrichales</taxon>
        <taxon>Erysipelotrichaceae</taxon>
        <taxon>Catenisphaera</taxon>
    </lineage>
</organism>
<gene>
    <name evidence="3" type="ORF">HNQ47_000310</name>
</gene>
<dbReference type="Gene3D" id="2.30.30.90">
    <property type="match status" value="1"/>
</dbReference>
<feature type="domain" description="Ferrous iron transporter FeoA-like" evidence="2">
    <location>
        <begin position="1"/>
        <end position="69"/>
    </location>
</feature>
<dbReference type="InterPro" id="IPR007167">
    <property type="entry name" value="Fe-transptr_FeoA-like"/>
</dbReference>
<evidence type="ECO:0000313" key="4">
    <source>
        <dbReference type="Proteomes" id="UP000539953"/>
    </source>
</evidence>
<evidence type="ECO:0000256" key="1">
    <source>
        <dbReference type="ARBA" id="ARBA00023004"/>
    </source>
</evidence>
<dbReference type="Proteomes" id="UP000539953">
    <property type="component" value="Unassembled WGS sequence"/>
</dbReference>
<reference evidence="3 4" key="1">
    <citation type="submission" date="2020-08" db="EMBL/GenBank/DDBJ databases">
        <title>Genomic Encyclopedia of Type Strains, Phase IV (KMG-IV): sequencing the most valuable type-strain genomes for metagenomic binning, comparative biology and taxonomic classification.</title>
        <authorList>
            <person name="Goeker M."/>
        </authorList>
    </citation>
    <scope>NUCLEOTIDE SEQUENCE [LARGE SCALE GENOMIC DNA]</scope>
    <source>
        <strain evidence="3 4">DSM 25799</strain>
    </source>
</reference>
<comment type="caution">
    <text evidence="3">The sequence shown here is derived from an EMBL/GenBank/DDBJ whole genome shotgun (WGS) entry which is preliminary data.</text>
</comment>
<evidence type="ECO:0000313" key="3">
    <source>
        <dbReference type="EMBL" id="MBB5182307.1"/>
    </source>
</evidence>
<dbReference type="Pfam" id="PF04023">
    <property type="entry name" value="FeoA"/>
    <property type="match status" value="1"/>
</dbReference>